<dbReference type="InterPro" id="IPR022998">
    <property type="entry name" value="ThiamineP_synth_TenI"/>
</dbReference>
<dbReference type="RefSeq" id="WP_238184398.1">
    <property type="nucleotide sequence ID" value="NZ_BPRB01000250.1"/>
</dbReference>
<reference evidence="4" key="1">
    <citation type="journal article" date="2021" name="Front. Microbiol.">
        <title>Comprehensive Comparative Genomics and Phenotyping of Methylobacterium Species.</title>
        <authorList>
            <person name="Alessa O."/>
            <person name="Ogura Y."/>
            <person name="Fujitani Y."/>
            <person name="Takami H."/>
            <person name="Hayashi T."/>
            <person name="Sahin N."/>
            <person name="Tani A."/>
        </authorList>
    </citation>
    <scope>NUCLEOTIDE SEQUENCE</scope>
    <source>
        <strain evidence="4">DSM 23632</strain>
    </source>
</reference>
<dbReference type="Pfam" id="PF02581">
    <property type="entry name" value="TMP-TENI"/>
    <property type="match status" value="1"/>
</dbReference>
<dbReference type="SUPFAM" id="SSF51391">
    <property type="entry name" value="Thiamin phosphate synthase"/>
    <property type="match status" value="1"/>
</dbReference>
<protein>
    <submittedName>
        <fullName evidence="4">Thiamine-phosphate synthase</fullName>
    </submittedName>
</protein>
<dbReference type="PANTHER" id="PTHR20857:SF15">
    <property type="entry name" value="THIAMINE-PHOSPHATE SYNTHASE"/>
    <property type="match status" value="1"/>
</dbReference>
<dbReference type="InterPro" id="IPR036206">
    <property type="entry name" value="ThiamineP_synth_sf"/>
</dbReference>
<proteinExistence type="predicted"/>
<feature type="domain" description="Thiamine phosphate synthase/TenI" evidence="3">
    <location>
        <begin position="13"/>
        <end position="193"/>
    </location>
</feature>
<dbReference type="PANTHER" id="PTHR20857">
    <property type="entry name" value="THIAMINE-PHOSPHATE PYROPHOSPHORYLASE"/>
    <property type="match status" value="1"/>
</dbReference>
<sequence>MSAPERRPLPSPLLVVTDRHGHPRPLVETVQAVLAAGARWIWLRDKDMAADDRHRLAEAVAECVRTAGGVLTVGGDPALAARLGADGVHLPGGTTEEAIRAAQRVLRPGALVGISAHGPGDLAVAARAGADYATLSPTFETASKPGYGPALGLAGLREMAGIGLPVIALGGIAPDAVPACRAAGAAGIAIMGGVMRAADPGAATRTYLDRWAGTDARA</sequence>
<accession>A0ABQ4U4T2</accession>
<evidence type="ECO:0000313" key="5">
    <source>
        <dbReference type="Proteomes" id="UP001055057"/>
    </source>
</evidence>
<organism evidence="4 5">
    <name type="scientific">Methylobacterium trifolii</name>
    <dbReference type="NCBI Taxonomy" id="1003092"/>
    <lineage>
        <taxon>Bacteria</taxon>
        <taxon>Pseudomonadati</taxon>
        <taxon>Pseudomonadota</taxon>
        <taxon>Alphaproteobacteria</taxon>
        <taxon>Hyphomicrobiales</taxon>
        <taxon>Methylobacteriaceae</taxon>
        <taxon>Methylobacterium</taxon>
    </lineage>
</organism>
<dbReference type="Gene3D" id="3.20.20.70">
    <property type="entry name" value="Aldolase class I"/>
    <property type="match status" value="1"/>
</dbReference>
<evidence type="ECO:0000313" key="4">
    <source>
        <dbReference type="EMBL" id="GJE61842.1"/>
    </source>
</evidence>
<keyword evidence="5" id="KW-1185">Reference proteome</keyword>
<reference evidence="4" key="2">
    <citation type="submission" date="2021-08" db="EMBL/GenBank/DDBJ databases">
        <authorList>
            <person name="Tani A."/>
            <person name="Ola A."/>
            <person name="Ogura Y."/>
            <person name="Katsura K."/>
            <person name="Hayashi T."/>
        </authorList>
    </citation>
    <scope>NUCLEOTIDE SEQUENCE</scope>
    <source>
        <strain evidence="4">DSM 23632</strain>
    </source>
</reference>
<name>A0ABQ4U4T2_9HYPH</name>
<comment type="caution">
    <text evidence="4">The sequence shown here is derived from an EMBL/GenBank/DDBJ whole genome shotgun (WGS) entry which is preliminary data.</text>
</comment>
<evidence type="ECO:0000259" key="3">
    <source>
        <dbReference type="Pfam" id="PF02581"/>
    </source>
</evidence>
<dbReference type="EMBL" id="BPRB01000250">
    <property type="protein sequence ID" value="GJE61842.1"/>
    <property type="molecule type" value="Genomic_DNA"/>
</dbReference>
<dbReference type="InterPro" id="IPR013785">
    <property type="entry name" value="Aldolase_TIM"/>
</dbReference>
<gene>
    <name evidence="4" type="primary">thiE_3</name>
    <name evidence="4" type="ORF">MPOCJGCO_3968</name>
</gene>
<evidence type="ECO:0000256" key="2">
    <source>
        <dbReference type="ARBA" id="ARBA00022977"/>
    </source>
</evidence>
<dbReference type="CDD" id="cd00564">
    <property type="entry name" value="TMP_TenI"/>
    <property type="match status" value="1"/>
</dbReference>
<keyword evidence="2" id="KW-0784">Thiamine biosynthesis</keyword>
<comment type="pathway">
    <text evidence="1">Cofactor biosynthesis; thiamine diphosphate biosynthesis.</text>
</comment>
<evidence type="ECO:0000256" key="1">
    <source>
        <dbReference type="ARBA" id="ARBA00004948"/>
    </source>
</evidence>
<dbReference type="Proteomes" id="UP001055057">
    <property type="component" value="Unassembled WGS sequence"/>
</dbReference>